<keyword evidence="4" id="KW-1185">Reference proteome</keyword>
<comment type="caution">
    <text evidence="3">The sequence shown here is derived from an EMBL/GenBank/DDBJ whole genome shotgun (WGS) entry which is preliminary data.</text>
</comment>
<dbReference type="InterPro" id="IPR036291">
    <property type="entry name" value="NAD(P)-bd_dom_sf"/>
</dbReference>
<dbReference type="Proteomes" id="UP001174694">
    <property type="component" value="Unassembled WGS sequence"/>
</dbReference>
<dbReference type="InterPro" id="IPR002347">
    <property type="entry name" value="SDR_fam"/>
</dbReference>
<dbReference type="EMBL" id="JANBVO010000014">
    <property type="protein sequence ID" value="KAJ9145360.1"/>
    <property type="molecule type" value="Genomic_DNA"/>
</dbReference>
<dbReference type="SUPFAM" id="SSF51735">
    <property type="entry name" value="NAD(P)-binding Rossmann-fold domains"/>
    <property type="match status" value="1"/>
</dbReference>
<evidence type="ECO:0000256" key="1">
    <source>
        <dbReference type="ARBA" id="ARBA00006484"/>
    </source>
</evidence>
<accession>A0AA38VJC6</accession>
<gene>
    <name evidence="3" type="ORF">NKR23_g5419</name>
</gene>
<dbReference type="Gene3D" id="3.40.50.720">
    <property type="entry name" value="NAD(P)-binding Rossmann-like Domain"/>
    <property type="match status" value="1"/>
</dbReference>
<name>A0AA38VJC6_9PEZI</name>
<dbReference type="PANTHER" id="PTHR24320:SF283">
    <property type="entry name" value="RETINOL DEHYDROGENASE 11"/>
    <property type="match status" value="1"/>
</dbReference>
<keyword evidence="2" id="KW-0560">Oxidoreductase</keyword>
<proteinExistence type="inferred from homology"/>
<dbReference type="AlphaFoldDB" id="A0AA38VJC6"/>
<dbReference type="PANTHER" id="PTHR24320">
    <property type="entry name" value="RETINOL DEHYDROGENASE"/>
    <property type="match status" value="1"/>
</dbReference>
<protein>
    <submittedName>
        <fullName evidence="3">Short-chain dehydrogenase</fullName>
    </submittedName>
</protein>
<dbReference type="GO" id="GO:0016491">
    <property type="term" value="F:oxidoreductase activity"/>
    <property type="evidence" value="ECO:0007669"/>
    <property type="project" value="UniProtKB-KW"/>
</dbReference>
<comment type="similarity">
    <text evidence="1">Belongs to the short-chain dehydrogenases/reductases (SDR) family.</text>
</comment>
<organism evidence="3 4">
    <name type="scientific">Pleurostoma richardsiae</name>
    <dbReference type="NCBI Taxonomy" id="41990"/>
    <lineage>
        <taxon>Eukaryota</taxon>
        <taxon>Fungi</taxon>
        <taxon>Dikarya</taxon>
        <taxon>Ascomycota</taxon>
        <taxon>Pezizomycotina</taxon>
        <taxon>Sordariomycetes</taxon>
        <taxon>Sordariomycetidae</taxon>
        <taxon>Calosphaeriales</taxon>
        <taxon>Pleurostomataceae</taxon>
        <taxon>Pleurostoma</taxon>
    </lineage>
</organism>
<evidence type="ECO:0000256" key="2">
    <source>
        <dbReference type="ARBA" id="ARBA00023002"/>
    </source>
</evidence>
<evidence type="ECO:0000313" key="3">
    <source>
        <dbReference type="EMBL" id="KAJ9145360.1"/>
    </source>
</evidence>
<evidence type="ECO:0000313" key="4">
    <source>
        <dbReference type="Proteomes" id="UP001174694"/>
    </source>
</evidence>
<sequence length="359" mass="38787">MTATSHPEFNAQTEALEVAKAFPDAIRGKTVVVTGVNRGGIGFTTAEAFASQSPANLIIAGRTPSKIQESIDALKAQYPDVHYRPLEMNLSSQKSVRAAAAELLSWPDVPAVHIIVNSAGISLLPERTLSEDGIEMHLATNHIGHFLFTCLVMPKLIAAAKTSPKGAVRVVNVSSGSPFMSKMRWSDINFEKKSRDLPESEQPSYQLHRMWGVMDAEDRAYVPLEGYNQSKVANVLFGIGLTRRLYEKYGILGVALHPGVIHTELARSATPEVMAAVKAMADSGVYSYRSQGAGAATSMVAALDPKLGAGETKDGKENYGAFLVDCQISGSAHPLAVSSEEAEKLWKLSEELVKEKFSW</sequence>
<dbReference type="Pfam" id="PF00106">
    <property type="entry name" value="adh_short"/>
    <property type="match status" value="1"/>
</dbReference>
<reference evidence="3" key="1">
    <citation type="submission" date="2022-07" db="EMBL/GenBank/DDBJ databases">
        <title>Fungi with potential for degradation of polypropylene.</title>
        <authorList>
            <person name="Gostincar C."/>
        </authorList>
    </citation>
    <scope>NUCLEOTIDE SEQUENCE</scope>
    <source>
        <strain evidence="3">EXF-13308</strain>
    </source>
</reference>